<gene>
    <name evidence="15" type="primary">LOC115621689</name>
</gene>
<evidence type="ECO:0000256" key="12">
    <source>
        <dbReference type="SAM" id="MobiDB-lite"/>
    </source>
</evidence>
<dbReference type="GO" id="GO:0005506">
    <property type="term" value="F:iron ion binding"/>
    <property type="evidence" value="ECO:0007669"/>
    <property type="project" value="TreeGrafter"/>
</dbReference>
<keyword evidence="8" id="KW-0443">Lipid metabolism</keyword>
<keyword evidence="5" id="KW-0276">Fatty acid metabolism</keyword>
<evidence type="ECO:0000256" key="7">
    <source>
        <dbReference type="ARBA" id="ARBA00023002"/>
    </source>
</evidence>
<keyword evidence="14" id="KW-1185">Reference proteome</keyword>
<dbReference type="PANTHER" id="PTHR11351:SF26">
    <property type="entry name" value="FATTY ACID DESATURASE DOMAIN-CONTAINING PROTEIN"/>
    <property type="match status" value="1"/>
</dbReference>
<dbReference type="GeneID" id="115621689"/>
<dbReference type="OrthoDB" id="10260134at2759"/>
<evidence type="ECO:0000313" key="14">
    <source>
        <dbReference type="Proteomes" id="UP000504634"/>
    </source>
</evidence>
<dbReference type="RefSeq" id="XP_030371259.1">
    <property type="nucleotide sequence ID" value="XM_030515399.1"/>
</dbReference>
<evidence type="ECO:0000256" key="1">
    <source>
        <dbReference type="ARBA" id="ARBA00004141"/>
    </source>
</evidence>
<evidence type="ECO:0000256" key="13">
    <source>
        <dbReference type="SAM" id="Phobius"/>
    </source>
</evidence>
<protein>
    <submittedName>
        <fullName evidence="15">Acyl-CoA desaturase 1</fullName>
    </submittedName>
</protein>
<feature type="region of interest" description="Disordered" evidence="12">
    <location>
        <begin position="1"/>
        <end position="22"/>
    </location>
</feature>
<evidence type="ECO:0000256" key="2">
    <source>
        <dbReference type="ARBA" id="ARBA00009295"/>
    </source>
</evidence>
<comment type="subcellular location">
    <subcellularLocation>
        <location evidence="1">Membrane</location>
        <topology evidence="1">Multi-pass membrane protein</topology>
    </subcellularLocation>
</comment>
<feature type="compositionally biased region" description="Basic and acidic residues" evidence="12">
    <location>
        <begin position="1"/>
        <end position="15"/>
    </location>
</feature>
<dbReference type="CDD" id="cd03505">
    <property type="entry name" value="Delta9-FADS-like"/>
    <property type="match status" value="1"/>
</dbReference>
<accession>A0A6J2T5F2</accession>
<dbReference type="InterPro" id="IPR015876">
    <property type="entry name" value="Acyl-CoA_DS"/>
</dbReference>
<comment type="cofactor">
    <cofactor evidence="11">
        <name>Fe(2+)</name>
        <dbReference type="ChEBI" id="CHEBI:29033"/>
    </cofactor>
</comment>
<dbReference type="PANTHER" id="PTHR11351">
    <property type="entry name" value="ACYL-COA DESATURASE"/>
    <property type="match status" value="1"/>
</dbReference>
<dbReference type="AlphaFoldDB" id="A0A6J2T5F2"/>
<keyword evidence="4 11" id="KW-0812">Transmembrane</keyword>
<reference evidence="15" key="1">
    <citation type="submission" date="2025-08" db="UniProtKB">
        <authorList>
            <consortium name="RefSeq"/>
        </authorList>
    </citation>
    <scope>IDENTIFICATION</scope>
    <source>
        <strain evidence="15">11010-0011.00</strain>
        <tissue evidence="15">Whole body</tissue>
    </source>
</reference>
<dbReference type="GO" id="GO:0006636">
    <property type="term" value="P:unsaturated fatty acid biosynthetic process"/>
    <property type="evidence" value="ECO:0007669"/>
    <property type="project" value="TreeGrafter"/>
</dbReference>
<keyword evidence="10 11" id="KW-0275">Fatty acid biosynthesis</keyword>
<name>A0A6J2T5F2_DROLE</name>
<evidence type="ECO:0000256" key="11">
    <source>
        <dbReference type="RuleBase" id="RU000581"/>
    </source>
</evidence>
<proteinExistence type="inferred from homology"/>
<feature type="transmembrane region" description="Helical" evidence="13">
    <location>
        <begin position="175"/>
        <end position="196"/>
    </location>
</feature>
<evidence type="ECO:0000256" key="5">
    <source>
        <dbReference type="ARBA" id="ARBA00022832"/>
    </source>
</evidence>
<dbReference type="GO" id="GO:0005789">
    <property type="term" value="C:endoplasmic reticulum membrane"/>
    <property type="evidence" value="ECO:0007669"/>
    <property type="project" value="TreeGrafter"/>
</dbReference>
<keyword evidence="6 13" id="KW-1133">Transmembrane helix</keyword>
<evidence type="ECO:0000313" key="15">
    <source>
        <dbReference type="RefSeq" id="XP_030371259.1"/>
    </source>
</evidence>
<keyword evidence="3 11" id="KW-0444">Lipid biosynthesis</keyword>
<sequence length="340" mass="38872">MEGKLATNTDDKKTTTGEGGGQFKKRDASWPMVLFYVHLNILGFYGIYVLFTSTSLLTIIFTAVLTLLGILGETVGVHRLWAHRTFKANAPLRVFLMICQTLAGQGTIYSRVQAHRLHHAKFRTDEDPYYSNQNFLYAHVRGNLFKYSPQQEELLQKLEMWDIEADSVVMFQKRFYVLLYIVLNVLLPVNTPFQYFGETILGAMFVGFWLRSLIVVNVGNLVNSAHFVWGIHKDFKPSDSNSIFIITKSFWPQFHYLLPNDYQSGEFGDYSQGIGSAMIRVFAALDLATDLRTISSVAVRKGLTQALDTDRPIVECIEEQVKLEENELPANHFLNRNKFM</sequence>
<dbReference type="GO" id="GO:0004768">
    <property type="term" value="F:stearoyl-CoA 9-desaturase activity"/>
    <property type="evidence" value="ECO:0007669"/>
    <property type="project" value="TreeGrafter"/>
</dbReference>
<evidence type="ECO:0000256" key="3">
    <source>
        <dbReference type="ARBA" id="ARBA00022516"/>
    </source>
</evidence>
<keyword evidence="9 13" id="KW-0472">Membrane</keyword>
<evidence type="ECO:0000256" key="9">
    <source>
        <dbReference type="ARBA" id="ARBA00023136"/>
    </source>
</evidence>
<evidence type="ECO:0000256" key="10">
    <source>
        <dbReference type="ARBA" id="ARBA00023160"/>
    </source>
</evidence>
<dbReference type="Proteomes" id="UP000504634">
    <property type="component" value="Unplaced"/>
</dbReference>
<keyword evidence="7 11" id="KW-0560">Oxidoreductase</keyword>
<comment type="similarity">
    <text evidence="2 11">Belongs to the fatty acid desaturase type 1 family.</text>
</comment>
<dbReference type="PRINTS" id="PR00075">
    <property type="entry name" value="FACDDSATRASE"/>
</dbReference>
<evidence type="ECO:0000256" key="4">
    <source>
        <dbReference type="ARBA" id="ARBA00022692"/>
    </source>
</evidence>
<evidence type="ECO:0000256" key="8">
    <source>
        <dbReference type="ARBA" id="ARBA00023098"/>
    </source>
</evidence>
<evidence type="ECO:0000256" key="6">
    <source>
        <dbReference type="ARBA" id="ARBA00022989"/>
    </source>
</evidence>
<organism evidence="14 15">
    <name type="scientific">Drosophila lebanonensis</name>
    <name type="common">Fruit fly</name>
    <name type="synonym">Scaptodrosophila lebanonensis</name>
    <dbReference type="NCBI Taxonomy" id="7225"/>
    <lineage>
        <taxon>Eukaryota</taxon>
        <taxon>Metazoa</taxon>
        <taxon>Ecdysozoa</taxon>
        <taxon>Arthropoda</taxon>
        <taxon>Hexapoda</taxon>
        <taxon>Insecta</taxon>
        <taxon>Pterygota</taxon>
        <taxon>Neoptera</taxon>
        <taxon>Endopterygota</taxon>
        <taxon>Diptera</taxon>
        <taxon>Brachycera</taxon>
        <taxon>Muscomorpha</taxon>
        <taxon>Ephydroidea</taxon>
        <taxon>Drosophilidae</taxon>
        <taxon>Scaptodrosophila</taxon>
    </lineage>
</organism>
<comment type="domain">
    <text evidence="11">The histidine box domains are involved in binding the catalytic metal ions.</text>
</comment>
<feature type="transmembrane region" description="Helical" evidence="13">
    <location>
        <begin position="33"/>
        <end position="51"/>
    </location>
</feature>
<feature type="transmembrane region" description="Helical" evidence="13">
    <location>
        <begin position="57"/>
        <end position="77"/>
    </location>
</feature>
<feature type="transmembrane region" description="Helical" evidence="13">
    <location>
        <begin position="208"/>
        <end position="229"/>
    </location>
</feature>